<feature type="region of interest" description="Disordered" evidence="1">
    <location>
        <begin position="1"/>
        <end position="22"/>
    </location>
</feature>
<feature type="compositionally biased region" description="Basic residues" evidence="1">
    <location>
        <begin position="136"/>
        <end position="153"/>
    </location>
</feature>
<sequence length="413" mass="44883">MRAKARGGGAGGFGTPAAGGGANGTAAACGGDAGAGAPTARALPVLPQALEVEKMELQAAAQPASSTRRWPERLRRCRARHRSRRRKTLCSTAQKLRRRRRRRSRGPSSPPGMPPLPAKPLPLGHSRPRADPARQAARRQRTTRWRQPSHFRHTAGTTQTRTSTRPWRRRNYRCRRCYIRRPSPGGRRSAVSFGCECSPGCVDPLLPGARRSVVCVVPCWPLFGSCAASAGGRLPAFSSLPGLRRVAVVPLSTVWSTGFACTEPPGPFVPDPPRRAFRGRIPWAVTPCKRVASSRAALALLGYRALVQRFDVSFGFVDRSLDFVAQLLDSLLPDFRPEGGGLQCGDFGFLGGDGGLCGRDLYRDHDFCRRERASCRFNLGPPLPYQRASSDAMAPTLNAAFIGASRPLRATEW</sequence>
<feature type="compositionally biased region" description="Pro residues" evidence="1">
    <location>
        <begin position="108"/>
        <end position="120"/>
    </location>
</feature>
<name>X8DBT6_MYCXE</name>
<proteinExistence type="predicted"/>
<evidence type="ECO:0000256" key="1">
    <source>
        <dbReference type="SAM" id="MobiDB-lite"/>
    </source>
</evidence>
<organism evidence="2">
    <name type="scientific">Mycobacterium xenopi 4042</name>
    <dbReference type="NCBI Taxonomy" id="1299334"/>
    <lineage>
        <taxon>Bacteria</taxon>
        <taxon>Bacillati</taxon>
        <taxon>Actinomycetota</taxon>
        <taxon>Actinomycetes</taxon>
        <taxon>Mycobacteriales</taxon>
        <taxon>Mycobacteriaceae</taxon>
        <taxon>Mycobacterium</taxon>
    </lineage>
</organism>
<dbReference type="PROSITE" id="PS51257">
    <property type="entry name" value="PROKAR_LIPOPROTEIN"/>
    <property type="match status" value="1"/>
</dbReference>
<dbReference type="EMBL" id="JAOB01000027">
    <property type="protein sequence ID" value="EUA65536.1"/>
    <property type="molecule type" value="Genomic_DNA"/>
</dbReference>
<dbReference type="AlphaFoldDB" id="X8DBT6"/>
<feature type="compositionally biased region" description="Low complexity" evidence="1">
    <location>
        <begin position="154"/>
        <end position="165"/>
    </location>
</feature>
<gene>
    <name evidence="2" type="ORF">I553_10833</name>
</gene>
<protein>
    <submittedName>
        <fullName evidence="2">Uncharacterized protein</fullName>
    </submittedName>
</protein>
<feature type="compositionally biased region" description="Basic residues" evidence="1">
    <location>
        <begin position="75"/>
        <end position="88"/>
    </location>
</feature>
<reference evidence="2" key="1">
    <citation type="submission" date="2014-01" db="EMBL/GenBank/DDBJ databases">
        <authorList>
            <person name="Brown-Elliot B."/>
            <person name="Wallace R."/>
            <person name="Lenaerts A."/>
            <person name="Ordway D."/>
            <person name="DeGroote M.A."/>
            <person name="Parker T."/>
            <person name="Sizemore C."/>
            <person name="Tallon L.J."/>
            <person name="Sadzewicz L.K."/>
            <person name="Sengamalay N."/>
            <person name="Fraser C.M."/>
            <person name="Hine E."/>
            <person name="Shefchek K.A."/>
            <person name="Das S.P."/>
            <person name="Tettelin H."/>
        </authorList>
    </citation>
    <scope>NUCLEOTIDE SEQUENCE [LARGE SCALE GENOMIC DNA]</scope>
    <source>
        <strain evidence="2">4042</strain>
    </source>
</reference>
<feature type="region of interest" description="Disordered" evidence="1">
    <location>
        <begin position="57"/>
        <end position="165"/>
    </location>
</feature>
<feature type="compositionally biased region" description="Basic residues" evidence="1">
    <location>
        <begin position="95"/>
        <end position="105"/>
    </location>
</feature>
<comment type="caution">
    <text evidence="2">The sequence shown here is derived from an EMBL/GenBank/DDBJ whole genome shotgun (WGS) entry which is preliminary data.</text>
</comment>
<evidence type="ECO:0000313" key="2">
    <source>
        <dbReference type="EMBL" id="EUA65536.1"/>
    </source>
</evidence>
<accession>X8DBT6</accession>